<dbReference type="Proteomes" id="UP000677515">
    <property type="component" value="Chromosome"/>
</dbReference>
<evidence type="ECO:0000313" key="1">
    <source>
        <dbReference type="EMBL" id="BCQ34927.1"/>
    </source>
</evidence>
<evidence type="ECO:0008006" key="3">
    <source>
        <dbReference type="Google" id="ProtNLM"/>
    </source>
</evidence>
<dbReference type="EMBL" id="AP024329">
    <property type="protein sequence ID" value="BCQ34927.1"/>
    <property type="molecule type" value="Genomic_DNA"/>
</dbReference>
<accession>A0ABM7N0V2</accession>
<evidence type="ECO:0000313" key="2">
    <source>
        <dbReference type="Proteomes" id="UP000677515"/>
    </source>
</evidence>
<sequence>MIMEKYETIKVFLTTFLGNDADAYGENYPEIVDAATELVTGLKSDLQNEASEFIREFSNNETARLYLNNLTQGDIGDVSFLRSSPLEFVSWLAIYLKEKEIE</sequence>
<proteinExistence type="predicted"/>
<gene>
    <name evidence="1" type="ORF">ERHA53_22700</name>
</gene>
<protein>
    <recommendedName>
        <fullName evidence="3">CdiI immunity protein domain-containing protein</fullName>
    </recommendedName>
</protein>
<organism evidence="1 2">
    <name type="scientific">Erwinia rhapontici</name>
    <name type="common">Pectobacterium rhapontici</name>
    <dbReference type="NCBI Taxonomy" id="55212"/>
    <lineage>
        <taxon>Bacteria</taxon>
        <taxon>Pseudomonadati</taxon>
        <taxon>Pseudomonadota</taxon>
        <taxon>Gammaproteobacteria</taxon>
        <taxon>Enterobacterales</taxon>
        <taxon>Erwiniaceae</taxon>
        <taxon>Erwinia</taxon>
    </lineage>
</organism>
<reference evidence="1 2" key="1">
    <citation type="submission" date="2021-01" db="EMBL/GenBank/DDBJ databases">
        <title>Complete genome sequence of Erwinia rhapontici MAFF 311153.</title>
        <authorList>
            <person name="Morohoshi T."/>
            <person name="Someya N."/>
        </authorList>
    </citation>
    <scope>NUCLEOTIDE SEQUENCE [LARGE SCALE GENOMIC DNA]</scope>
    <source>
        <strain evidence="1 2">MAFF 311153</strain>
    </source>
</reference>
<keyword evidence="2" id="KW-1185">Reference proteome</keyword>
<name>A0ABM7N0V2_ERWRD</name>